<evidence type="ECO:0000256" key="10">
    <source>
        <dbReference type="SAM" id="MobiDB-lite"/>
    </source>
</evidence>
<dbReference type="Gene3D" id="2.170.130.10">
    <property type="entry name" value="TonB-dependent receptor, plug domain"/>
    <property type="match status" value="1"/>
</dbReference>
<reference evidence="14 15" key="1">
    <citation type="submission" date="2020-08" db="EMBL/GenBank/DDBJ databases">
        <title>Genomic Encyclopedia of Type Strains, Phase IV (KMG-IV): sequencing the most valuable type-strain genomes for metagenomic binning, comparative biology and taxonomic classification.</title>
        <authorList>
            <person name="Goeker M."/>
        </authorList>
    </citation>
    <scope>NUCLEOTIDE SEQUENCE [LARGE SCALE GENOMIC DNA]</scope>
    <source>
        <strain evidence="14 15">DSM 29007</strain>
    </source>
</reference>
<keyword evidence="7 8" id="KW-0998">Cell outer membrane</keyword>
<evidence type="ECO:0000256" key="4">
    <source>
        <dbReference type="ARBA" id="ARBA00022692"/>
    </source>
</evidence>
<keyword evidence="15" id="KW-1185">Reference proteome</keyword>
<feature type="region of interest" description="Disordered" evidence="10">
    <location>
        <begin position="476"/>
        <end position="500"/>
    </location>
</feature>
<comment type="similarity">
    <text evidence="8 9">Belongs to the TonB-dependent receptor family.</text>
</comment>
<dbReference type="InterPro" id="IPR000531">
    <property type="entry name" value="Beta-barrel_TonB"/>
</dbReference>
<evidence type="ECO:0000256" key="5">
    <source>
        <dbReference type="ARBA" id="ARBA00023077"/>
    </source>
</evidence>
<dbReference type="RefSeq" id="WP_170032016.1">
    <property type="nucleotide sequence ID" value="NZ_JABDTL010000001.1"/>
</dbReference>
<dbReference type="NCBIfam" id="TIGR04057">
    <property type="entry name" value="SusC_RagA_signa"/>
    <property type="match status" value="1"/>
</dbReference>
<dbReference type="Pfam" id="PF13620">
    <property type="entry name" value="CarboxypepD_reg"/>
    <property type="match status" value="1"/>
</dbReference>
<dbReference type="InterPro" id="IPR013784">
    <property type="entry name" value="Carb-bd-like_fold"/>
</dbReference>
<dbReference type="SUPFAM" id="SSF49452">
    <property type="entry name" value="Starch-binding domain-like"/>
    <property type="match status" value="1"/>
</dbReference>
<feature type="signal peptide" evidence="11">
    <location>
        <begin position="1"/>
        <end position="23"/>
    </location>
</feature>
<dbReference type="EMBL" id="JACHIA010000035">
    <property type="protein sequence ID" value="MBB6073996.1"/>
    <property type="molecule type" value="Genomic_DNA"/>
</dbReference>
<evidence type="ECO:0000256" key="8">
    <source>
        <dbReference type="PROSITE-ProRule" id="PRU01360"/>
    </source>
</evidence>
<keyword evidence="3 8" id="KW-1134">Transmembrane beta strand</keyword>
<dbReference type="Gene3D" id="2.40.170.20">
    <property type="entry name" value="TonB-dependent receptor, beta-barrel domain"/>
    <property type="match status" value="1"/>
</dbReference>
<evidence type="ECO:0000256" key="11">
    <source>
        <dbReference type="SAM" id="SignalP"/>
    </source>
</evidence>
<dbReference type="InterPro" id="IPR023996">
    <property type="entry name" value="TonB-dep_OMP_SusC/RagA"/>
</dbReference>
<dbReference type="Proteomes" id="UP000582837">
    <property type="component" value="Unassembled WGS sequence"/>
</dbReference>
<dbReference type="SUPFAM" id="SSF56935">
    <property type="entry name" value="Porins"/>
    <property type="match status" value="1"/>
</dbReference>
<dbReference type="Gene3D" id="2.60.40.1120">
    <property type="entry name" value="Carboxypeptidase-like, regulatory domain"/>
    <property type="match status" value="1"/>
</dbReference>
<name>A0A841H834_9BACT</name>
<evidence type="ECO:0000256" key="1">
    <source>
        <dbReference type="ARBA" id="ARBA00004571"/>
    </source>
</evidence>
<keyword evidence="6 8" id="KW-0472">Membrane</keyword>
<feature type="domain" description="TonB-dependent receptor-like beta-barrel" evidence="12">
    <location>
        <begin position="451"/>
        <end position="771"/>
    </location>
</feature>
<dbReference type="AlphaFoldDB" id="A0A841H834"/>
<dbReference type="InterPro" id="IPR023997">
    <property type="entry name" value="TonB-dep_OMP_SusC/RagA_CS"/>
</dbReference>
<comment type="caution">
    <text evidence="14">The sequence shown here is derived from an EMBL/GenBank/DDBJ whole genome shotgun (WGS) entry which is preliminary data.</text>
</comment>
<evidence type="ECO:0000259" key="12">
    <source>
        <dbReference type="Pfam" id="PF00593"/>
    </source>
</evidence>
<feature type="domain" description="TonB-dependent receptor plug" evidence="13">
    <location>
        <begin position="124"/>
        <end position="239"/>
    </location>
</feature>
<keyword evidence="14" id="KW-0675">Receptor</keyword>
<evidence type="ECO:0000256" key="3">
    <source>
        <dbReference type="ARBA" id="ARBA00022452"/>
    </source>
</evidence>
<sequence>MALARQLLLALVFALLGTAGLSAQNSPGTIAGRVVDAATQEPLAGAGVSVASRNATTGPDGRFSIAGIPAGSYTVRVSRISYTPATQSVTVAAGGTATVEIALTPGQAVVLESVVAVGYGQRRVRDVTGSVAAVSPGEFNTGRVVSPEQLIQSKVAGVQVVDNGEPGGGMNIRIRGGTSVNASNEPLFVVDGVPLAAGGGLSAGRNPLNFINPNDIARVTVLKDASSTAIYGSRGANGVVIIETKTGTQGANFEYSNSFSTSRIVGEPDFLSTEQFRGVVQEFAPERMNLLGSTSTDWRDAVQRNGVGQEHQFAVAGSGDNMNYRLSLGYLDQEGVLRGSSTERLSGALNYNHRLFANRLNVRATVRGARTKDQFTPGGVLGAATVFDPTQPIRNAQGGWFEQPSSLPLAPNNPVAELALALDDGTTYRSIGSLEAQYRLPFLEQIAATLRIGYDAAQSERRGFLPSTLQAQIENRTTCSRGASDPPCPTGQISRSTPDENTGVIDAFANYTSRIARWNSDIDATAGYSYESTHAESPFFQARGLSTDLLGPNGVPSAQEVVSRLSVRDNKLASFFGRVNYTLADRYLLTLSVRRDGSSRFAPGNQWGTFPAAALAWRVSDEGFMDNVEWVSDLKLRGSWGVNGNQAIGDYLWVPDYRYGDAFTRVQFGNEFVTTIRPTAVDPDIKWEETTSYNLGLDYGLFNDRLTGAVEYYHKDTDDLIFRVPVAAGTYVSNFVTTNVGSVRNQGVEFSINARVLDGGRDGFRYDASFNAARNHNELLRVNAGSGSQTIEVGDIAGGQGSRIQVLQPGNPINSFFVYHHNRDSRGRPVYSDVNGDGTLDDLDLYQDRNEDGKITQDDRAAFRSPAPEWLFGHTSQFGFRSLDLSFTLRANLGNYVYNNQASNQGYYNALKNAGGLTNLHASVLEYGFMAPQFFSDVYVEDASFLRMDNVTLGWTLPVVRGVQRARVYGTVQNAFTVTGYSGVDPTAGLNGIDNNIYPRSRTFSAGVSLGF</sequence>
<evidence type="ECO:0000259" key="13">
    <source>
        <dbReference type="Pfam" id="PF07715"/>
    </source>
</evidence>
<dbReference type="InterPro" id="IPR036942">
    <property type="entry name" value="Beta-barrel_TonB_sf"/>
</dbReference>
<dbReference type="GO" id="GO:0009279">
    <property type="term" value="C:cell outer membrane"/>
    <property type="evidence" value="ECO:0007669"/>
    <property type="project" value="UniProtKB-SubCell"/>
</dbReference>
<dbReference type="Pfam" id="PF00593">
    <property type="entry name" value="TonB_dep_Rec_b-barrel"/>
    <property type="match status" value="1"/>
</dbReference>
<keyword evidence="4 8" id="KW-0812">Transmembrane</keyword>
<protein>
    <submittedName>
        <fullName evidence="14">Iron complex outermembrane receptor protein</fullName>
    </submittedName>
</protein>
<proteinExistence type="inferred from homology"/>
<comment type="subcellular location">
    <subcellularLocation>
        <location evidence="1 8">Cell outer membrane</location>
        <topology evidence="1 8">Multi-pass membrane protein</topology>
    </subcellularLocation>
</comment>
<keyword evidence="2 8" id="KW-0813">Transport</keyword>
<keyword evidence="5 9" id="KW-0798">TonB box</keyword>
<keyword evidence="11" id="KW-0732">Signal</keyword>
<dbReference type="InterPro" id="IPR012910">
    <property type="entry name" value="Plug_dom"/>
</dbReference>
<dbReference type="InterPro" id="IPR039426">
    <property type="entry name" value="TonB-dep_rcpt-like"/>
</dbReference>
<organism evidence="14 15">
    <name type="scientific">Longimicrobium terrae</name>
    <dbReference type="NCBI Taxonomy" id="1639882"/>
    <lineage>
        <taxon>Bacteria</taxon>
        <taxon>Pseudomonadati</taxon>
        <taxon>Gemmatimonadota</taxon>
        <taxon>Longimicrobiia</taxon>
        <taxon>Longimicrobiales</taxon>
        <taxon>Longimicrobiaceae</taxon>
        <taxon>Longimicrobium</taxon>
    </lineage>
</organism>
<evidence type="ECO:0000313" key="15">
    <source>
        <dbReference type="Proteomes" id="UP000582837"/>
    </source>
</evidence>
<gene>
    <name evidence="14" type="ORF">HNQ61_005677</name>
</gene>
<dbReference type="PROSITE" id="PS52016">
    <property type="entry name" value="TONB_DEPENDENT_REC_3"/>
    <property type="match status" value="1"/>
</dbReference>
<dbReference type="InterPro" id="IPR037066">
    <property type="entry name" value="Plug_dom_sf"/>
</dbReference>
<evidence type="ECO:0000313" key="14">
    <source>
        <dbReference type="EMBL" id="MBB6073996.1"/>
    </source>
</evidence>
<dbReference type="GO" id="GO:0030246">
    <property type="term" value="F:carbohydrate binding"/>
    <property type="evidence" value="ECO:0007669"/>
    <property type="project" value="InterPro"/>
</dbReference>
<feature type="compositionally biased region" description="Polar residues" evidence="10">
    <location>
        <begin position="491"/>
        <end position="500"/>
    </location>
</feature>
<dbReference type="NCBIfam" id="TIGR04056">
    <property type="entry name" value="OMP_RagA_SusC"/>
    <property type="match status" value="1"/>
</dbReference>
<feature type="chain" id="PRO_5032720265" evidence="11">
    <location>
        <begin position="24"/>
        <end position="1012"/>
    </location>
</feature>
<evidence type="ECO:0000256" key="7">
    <source>
        <dbReference type="ARBA" id="ARBA00023237"/>
    </source>
</evidence>
<evidence type="ECO:0000256" key="2">
    <source>
        <dbReference type="ARBA" id="ARBA00022448"/>
    </source>
</evidence>
<evidence type="ECO:0000256" key="6">
    <source>
        <dbReference type="ARBA" id="ARBA00023136"/>
    </source>
</evidence>
<evidence type="ECO:0000256" key="9">
    <source>
        <dbReference type="RuleBase" id="RU003357"/>
    </source>
</evidence>
<dbReference type="Pfam" id="PF07715">
    <property type="entry name" value="Plug"/>
    <property type="match status" value="1"/>
</dbReference>
<accession>A0A841H834</accession>